<evidence type="ECO:0000256" key="5">
    <source>
        <dbReference type="HAMAP-Rule" id="MF_03188"/>
    </source>
</evidence>
<evidence type="ECO:0000259" key="6">
    <source>
        <dbReference type="Pfam" id="PF13847"/>
    </source>
</evidence>
<comment type="function">
    <text evidence="5">S-adenosyl-L-methionine-dependent protein-lysine N-methyltransferase that methylates elongation factor 1-alpha.</text>
</comment>
<accession>A0A8J5CQN4</accession>
<keyword evidence="1 5" id="KW-0963">Cytoplasm</keyword>
<organism evidence="7 8">
    <name type="scientific">Chionoecetes opilio</name>
    <name type="common">Atlantic snow crab</name>
    <name type="synonym">Cancer opilio</name>
    <dbReference type="NCBI Taxonomy" id="41210"/>
    <lineage>
        <taxon>Eukaryota</taxon>
        <taxon>Metazoa</taxon>
        <taxon>Ecdysozoa</taxon>
        <taxon>Arthropoda</taxon>
        <taxon>Crustacea</taxon>
        <taxon>Multicrustacea</taxon>
        <taxon>Malacostraca</taxon>
        <taxon>Eumalacostraca</taxon>
        <taxon>Eucarida</taxon>
        <taxon>Decapoda</taxon>
        <taxon>Pleocyemata</taxon>
        <taxon>Brachyura</taxon>
        <taxon>Eubrachyura</taxon>
        <taxon>Majoidea</taxon>
        <taxon>Majidae</taxon>
        <taxon>Chionoecetes</taxon>
    </lineage>
</organism>
<dbReference type="Gene3D" id="3.40.50.150">
    <property type="entry name" value="Vaccinia Virus protein VP39"/>
    <property type="match status" value="1"/>
</dbReference>
<evidence type="ECO:0000256" key="2">
    <source>
        <dbReference type="ARBA" id="ARBA00022603"/>
    </source>
</evidence>
<dbReference type="InterPro" id="IPR026635">
    <property type="entry name" value="Efm4/METTL10"/>
</dbReference>
<gene>
    <name evidence="7" type="ORF">GWK47_008043</name>
</gene>
<proteinExistence type="inferred from homology"/>
<comment type="similarity">
    <text evidence="5">Belongs to the class I-like SAM-binding methyltransferase superfamily. EFM4 family.</text>
</comment>
<dbReference type="AlphaFoldDB" id="A0A8J5CQN4"/>
<dbReference type="PANTHER" id="PTHR12843:SF5">
    <property type="entry name" value="EEF1A LYSINE METHYLTRANSFERASE 2"/>
    <property type="match status" value="1"/>
</dbReference>
<name>A0A8J5CQN4_CHIOP</name>
<dbReference type="EMBL" id="JACEEZ010017614">
    <property type="protein sequence ID" value="KAG0717421.1"/>
    <property type="molecule type" value="Genomic_DNA"/>
</dbReference>
<dbReference type="SUPFAM" id="SSF53335">
    <property type="entry name" value="S-adenosyl-L-methionine-dependent methyltransferases"/>
    <property type="match status" value="1"/>
</dbReference>
<dbReference type="PANTHER" id="PTHR12843">
    <property type="entry name" value="PROTEIN-LYSINE N-METHYLTRANSFERASE METTL10"/>
    <property type="match status" value="1"/>
</dbReference>
<evidence type="ECO:0000256" key="4">
    <source>
        <dbReference type="ARBA" id="ARBA00022691"/>
    </source>
</evidence>
<evidence type="ECO:0000313" key="8">
    <source>
        <dbReference type="Proteomes" id="UP000770661"/>
    </source>
</evidence>
<comment type="caution">
    <text evidence="7">The sequence shown here is derived from an EMBL/GenBank/DDBJ whole genome shotgun (WGS) entry which is preliminary data.</text>
</comment>
<dbReference type="GO" id="GO:0032259">
    <property type="term" value="P:methylation"/>
    <property type="evidence" value="ECO:0007669"/>
    <property type="project" value="UniProtKB-KW"/>
</dbReference>
<feature type="domain" description="Methyltransferase" evidence="6">
    <location>
        <begin position="57"/>
        <end position="188"/>
    </location>
</feature>
<keyword evidence="4 5" id="KW-0949">S-adenosyl-L-methionine</keyword>
<dbReference type="GO" id="GO:0016279">
    <property type="term" value="F:protein-lysine N-methyltransferase activity"/>
    <property type="evidence" value="ECO:0007669"/>
    <property type="project" value="UniProtKB-UniRule"/>
</dbReference>
<dbReference type="HAMAP" id="MF_03188">
    <property type="entry name" value="Methyltr_EFM4"/>
    <property type="match status" value="1"/>
</dbReference>
<keyword evidence="2 5" id="KW-0489">Methyltransferase</keyword>
<dbReference type="EC" id="2.1.1.-" evidence="5"/>
<dbReference type="Pfam" id="PF13847">
    <property type="entry name" value="Methyltransf_31"/>
    <property type="match status" value="1"/>
</dbReference>
<dbReference type="GO" id="GO:0005737">
    <property type="term" value="C:cytoplasm"/>
    <property type="evidence" value="ECO:0007669"/>
    <property type="project" value="UniProtKB-SubCell"/>
</dbReference>
<evidence type="ECO:0000313" key="7">
    <source>
        <dbReference type="EMBL" id="KAG0717421.1"/>
    </source>
</evidence>
<dbReference type="InterPro" id="IPR029063">
    <property type="entry name" value="SAM-dependent_MTases_sf"/>
</dbReference>
<comment type="subcellular location">
    <subcellularLocation>
        <location evidence="5">Cytoplasm</location>
    </subcellularLocation>
</comment>
<evidence type="ECO:0000256" key="3">
    <source>
        <dbReference type="ARBA" id="ARBA00022679"/>
    </source>
</evidence>
<reference evidence="7" key="1">
    <citation type="submission" date="2020-07" db="EMBL/GenBank/DDBJ databases">
        <title>The High-quality genome of the commercially important snow crab, Chionoecetes opilio.</title>
        <authorList>
            <person name="Jeong J.-H."/>
            <person name="Ryu S."/>
        </authorList>
    </citation>
    <scope>NUCLEOTIDE SEQUENCE</scope>
    <source>
        <strain evidence="7">MADBK_172401_WGS</strain>
        <tissue evidence="7">Digestive gland</tissue>
    </source>
</reference>
<dbReference type="OrthoDB" id="540004at2759"/>
<protein>
    <recommendedName>
        <fullName evidence="5">Protein-lysine N-methyltransferase GWK47_008043</fullName>
        <ecNumber evidence="5">2.1.1.-</ecNumber>
    </recommendedName>
</protein>
<sequence length="230" mass="26229">MPQWCKYLYLLLFSSWDTRYENELSNFESHGDIGEIWFEETMDQLIECVLDSDQITAQSSIIDIGCGNGAFLLHLAAEGFKNLYGIDYSQKAVELAQAVAAQKDLNVTYKQVDILNPDDESLSVRGYDLCHDKSTYDAVSMCPDDPWGKRAIYIQAVHRITHKDGLFIITSVNWTQEELMAHFSDYDVVVLSENHNEQQEMLNAVTEYGRDFNVSFSKEKSQVLVVNGKD</sequence>
<dbReference type="Proteomes" id="UP000770661">
    <property type="component" value="Unassembled WGS sequence"/>
</dbReference>
<evidence type="ECO:0000256" key="1">
    <source>
        <dbReference type="ARBA" id="ARBA00022490"/>
    </source>
</evidence>
<dbReference type="InterPro" id="IPR025714">
    <property type="entry name" value="Methyltranfer_dom"/>
</dbReference>
<dbReference type="CDD" id="cd02440">
    <property type="entry name" value="AdoMet_MTases"/>
    <property type="match status" value="1"/>
</dbReference>
<keyword evidence="3 5" id="KW-0808">Transferase</keyword>
<keyword evidence="8" id="KW-1185">Reference proteome</keyword>